<dbReference type="PANTHER" id="PTHR30273:SF2">
    <property type="entry name" value="PROTEIN FECR"/>
    <property type="match status" value="1"/>
</dbReference>
<reference evidence="4 5" key="1">
    <citation type="submission" date="2018-04" db="EMBL/GenBank/DDBJ databases">
        <title>Genomic Encyclopedia of Archaeal and Bacterial Type Strains, Phase II (KMG-II): from individual species to whole genera.</title>
        <authorList>
            <person name="Goeker M."/>
        </authorList>
    </citation>
    <scope>NUCLEOTIDE SEQUENCE [LARGE SCALE GENOMIC DNA]</scope>
    <source>
        <strain evidence="4 5">DSM 25731</strain>
    </source>
</reference>
<protein>
    <submittedName>
        <fullName evidence="4">FecR family protein</fullName>
    </submittedName>
</protein>
<feature type="transmembrane region" description="Helical" evidence="1">
    <location>
        <begin position="77"/>
        <end position="95"/>
    </location>
</feature>
<dbReference type="Pfam" id="PF16344">
    <property type="entry name" value="FecR_C"/>
    <property type="match status" value="1"/>
</dbReference>
<name>A0A2T6C1S4_9FLAO</name>
<sequence length="387" mass="44142">MIEKRKLLKKLVNNTITAEEKAALESWVLEKEENLVWFKDELQEIESATTKSFDTEKSYAQLIQKIQQRERFSIKMFYKYAAAVLILISVSYLVFTNMKDEETTVVVKEQVDSLNDATKNEIIITLADGTQKTLKESTKEAIKDKHGNIVASGDGTTLNFTEDSKVLELVYNTITIPRGRTLQLNLSDGSKVWLNAGTEFRFPQNFNAEKDHRTVFLKGEAFFDVESDKNKPFIVNSNEIQVEVLGTQFNVSSYDNENKLTTTLVEGSIAIAEKDNTNTTILTPSHQAVFDKKGKTLHTKKVNTKIYTSWMDNVLIIDNYTFSEILKRLERKFDVKIVNASSIENESGNYKGEFSYNDTIEDILYTISLSKPFKYTKTNETITISDP</sequence>
<dbReference type="RefSeq" id="WP_108114466.1">
    <property type="nucleotide sequence ID" value="NZ_QBKT01000003.1"/>
</dbReference>
<dbReference type="PANTHER" id="PTHR30273">
    <property type="entry name" value="PERIPLASMIC SIGNAL SENSOR AND SIGMA FACTOR ACTIVATOR FECR-RELATED"/>
    <property type="match status" value="1"/>
</dbReference>
<evidence type="ECO:0000259" key="3">
    <source>
        <dbReference type="Pfam" id="PF16344"/>
    </source>
</evidence>
<keyword evidence="1" id="KW-0472">Membrane</keyword>
<evidence type="ECO:0000313" key="5">
    <source>
        <dbReference type="Proteomes" id="UP000244090"/>
    </source>
</evidence>
<evidence type="ECO:0000259" key="2">
    <source>
        <dbReference type="Pfam" id="PF04773"/>
    </source>
</evidence>
<dbReference type="AlphaFoldDB" id="A0A2T6C1S4"/>
<keyword evidence="1" id="KW-1133">Transmembrane helix</keyword>
<dbReference type="FunFam" id="2.60.120.1440:FF:000001">
    <property type="entry name" value="Putative anti-sigma factor"/>
    <property type="match status" value="1"/>
</dbReference>
<dbReference type="InterPro" id="IPR032508">
    <property type="entry name" value="FecR_C"/>
</dbReference>
<comment type="caution">
    <text evidence="4">The sequence shown here is derived from an EMBL/GenBank/DDBJ whole genome shotgun (WGS) entry which is preliminary data.</text>
</comment>
<accession>A0A2T6C1S4</accession>
<evidence type="ECO:0000313" key="4">
    <source>
        <dbReference type="EMBL" id="PTX62259.1"/>
    </source>
</evidence>
<proteinExistence type="predicted"/>
<feature type="domain" description="FecR protein" evidence="2">
    <location>
        <begin position="173"/>
        <end position="269"/>
    </location>
</feature>
<gene>
    <name evidence="4" type="ORF">C8N46_103359</name>
</gene>
<dbReference type="GO" id="GO:0016989">
    <property type="term" value="F:sigma factor antagonist activity"/>
    <property type="evidence" value="ECO:0007669"/>
    <property type="project" value="TreeGrafter"/>
</dbReference>
<dbReference type="EMBL" id="QBKT01000003">
    <property type="protein sequence ID" value="PTX62259.1"/>
    <property type="molecule type" value="Genomic_DNA"/>
</dbReference>
<evidence type="ECO:0000256" key="1">
    <source>
        <dbReference type="SAM" id="Phobius"/>
    </source>
</evidence>
<dbReference type="Gene3D" id="2.60.120.1440">
    <property type="match status" value="1"/>
</dbReference>
<dbReference type="Pfam" id="PF04773">
    <property type="entry name" value="FecR"/>
    <property type="match status" value="1"/>
</dbReference>
<feature type="domain" description="Protein FecR C-terminal" evidence="3">
    <location>
        <begin position="315"/>
        <end position="384"/>
    </location>
</feature>
<dbReference type="OrthoDB" id="649666at2"/>
<organism evidence="4 5">
    <name type="scientific">Kordia periserrulae</name>
    <dbReference type="NCBI Taxonomy" id="701523"/>
    <lineage>
        <taxon>Bacteria</taxon>
        <taxon>Pseudomonadati</taxon>
        <taxon>Bacteroidota</taxon>
        <taxon>Flavobacteriia</taxon>
        <taxon>Flavobacteriales</taxon>
        <taxon>Flavobacteriaceae</taxon>
        <taxon>Kordia</taxon>
    </lineage>
</organism>
<keyword evidence="5" id="KW-1185">Reference proteome</keyword>
<dbReference type="Gene3D" id="3.55.50.30">
    <property type="match status" value="1"/>
</dbReference>
<keyword evidence="1" id="KW-0812">Transmembrane</keyword>
<dbReference type="InterPro" id="IPR012373">
    <property type="entry name" value="Ferrdict_sens_TM"/>
</dbReference>
<dbReference type="Proteomes" id="UP000244090">
    <property type="component" value="Unassembled WGS sequence"/>
</dbReference>
<dbReference type="InterPro" id="IPR006860">
    <property type="entry name" value="FecR"/>
</dbReference>